<reference evidence="2 3" key="1">
    <citation type="submission" date="2014-06" db="EMBL/GenBank/DDBJ databases">
        <title>Evolutionary Origins and Diversification of the Mycorrhizal Mutualists.</title>
        <authorList>
            <consortium name="DOE Joint Genome Institute"/>
            <consortium name="Mycorrhizal Genomics Consortium"/>
            <person name="Kohler A."/>
            <person name="Kuo A."/>
            <person name="Nagy L.G."/>
            <person name="Floudas D."/>
            <person name="Copeland A."/>
            <person name="Barry K.W."/>
            <person name="Cichocki N."/>
            <person name="Veneault-Fourrey C."/>
            <person name="LaButti K."/>
            <person name="Lindquist E.A."/>
            <person name="Lipzen A."/>
            <person name="Lundell T."/>
            <person name="Morin E."/>
            <person name="Murat C."/>
            <person name="Riley R."/>
            <person name="Ohm R."/>
            <person name="Sun H."/>
            <person name="Tunlid A."/>
            <person name="Henrissat B."/>
            <person name="Grigoriev I.V."/>
            <person name="Hibbett D.S."/>
            <person name="Martin F."/>
        </authorList>
    </citation>
    <scope>NUCLEOTIDE SEQUENCE [LARGE SCALE GENOMIC DNA]</scope>
    <source>
        <strain evidence="2 3">SS14</strain>
    </source>
</reference>
<dbReference type="InterPro" id="IPR011009">
    <property type="entry name" value="Kinase-like_dom_sf"/>
</dbReference>
<dbReference type="Proteomes" id="UP000054279">
    <property type="component" value="Unassembled WGS sequence"/>
</dbReference>
<evidence type="ECO:0000256" key="1">
    <source>
        <dbReference type="SAM" id="MobiDB-lite"/>
    </source>
</evidence>
<feature type="region of interest" description="Disordered" evidence="1">
    <location>
        <begin position="102"/>
        <end position="126"/>
    </location>
</feature>
<dbReference type="OrthoDB" id="5579860at2759"/>
<evidence type="ECO:0000313" key="2">
    <source>
        <dbReference type="EMBL" id="KIJ25495.1"/>
    </source>
</evidence>
<name>A0A0C9UJT3_SPHS4</name>
<accession>A0A0C9UJT3</accession>
<dbReference type="Gene3D" id="1.10.510.10">
    <property type="entry name" value="Transferase(Phosphotransferase) domain 1"/>
    <property type="match status" value="1"/>
</dbReference>
<dbReference type="SUPFAM" id="SSF56112">
    <property type="entry name" value="Protein kinase-like (PK-like)"/>
    <property type="match status" value="1"/>
</dbReference>
<evidence type="ECO:0000313" key="3">
    <source>
        <dbReference type="Proteomes" id="UP000054279"/>
    </source>
</evidence>
<organism evidence="2 3">
    <name type="scientific">Sphaerobolus stellatus (strain SS14)</name>
    <dbReference type="NCBI Taxonomy" id="990650"/>
    <lineage>
        <taxon>Eukaryota</taxon>
        <taxon>Fungi</taxon>
        <taxon>Dikarya</taxon>
        <taxon>Basidiomycota</taxon>
        <taxon>Agaricomycotina</taxon>
        <taxon>Agaricomycetes</taxon>
        <taxon>Phallomycetidae</taxon>
        <taxon>Geastrales</taxon>
        <taxon>Sphaerobolaceae</taxon>
        <taxon>Sphaerobolus</taxon>
    </lineage>
</organism>
<dbReference type="AlphaFoldDB" id="A0A0C9UJT3"/>
<gene>
    <name evidence="2" type="ORF">M422DRAFT_55951</name>
</gene>
<sequence length="176" mass="19739">MESLHEEGFIHGDINPNNFCLSKSRSNGKNLPSNIRISLEIIRGQIHPLASISISTNVSPVPGLSRRDDLESFAFTLMDLTKQGLPWNYLVAVQDIISDFEATMDSPDDDSDGDSDNDMPDDSDDDDAIIRIQSEKILRAKLTLESEYRDLRDNIVINLTHGYMEICALFVVLLKI</sequence>
<feature type="compositionally biased region" description="Acidic residues" evidence="1">
    <location>
        <begin position="106"/>
        <end position="126"/>
    </location>
</feature>
<keyword evidence="3" id="KW-1185">Reference proteome</keyword>
<proteinExistence type="predicted"/>
<dbReference type="HOGENOM" id="CLU_1526118_0_0_1"/>
<dbReference type="EMBL" id="KN837412">
    <property type="protein sequence ID" value="KIJ25495.1"/>
    <property type="molecule type" value="Genomic_DNA"/>
</dbReference>
<evidence type="ECO:0008006" key="4">
    <source>
        <dbReference type="Google" id="ProtNLM"/>
    </source>
</evidence>
<protein>
    <recommendedName>
        <fullName evidence="4">Protein kinase domain-containing protein</fullName>
    </recommendedName>
</protein>